<keyword evidence="2 5" id="KW-0547">Nucleotide-binding</keyword>
<name>A0ABU5EXP0_9BACT</name>
<dbReference type="CDD" id="cd14014">
    <property type="entry name" value="STKc_PknB_like"/>
    <property type="match status" value="1"/>
</dbReference>
<keyword evidence="1" id="KW-0808">Transferase</keyword>
<keyword evidence="3 9" id="KW-0418">Kinase</keyword>
<sequence>MAAIAPSSVADLLALVRKSGILSPARVAELPSPDALPTDPQSAAAVLVQRGLLTQFQSSQLLAGRHKGFRIGPYVILDLLGRGGMGAVYLADRHELRRKAAIKILAPVKGEGAQLSVERFLREGRAAGALDHPNIVRVFDVLNYQNTYCLVMEHVDGETLQQYVDREGAMPVALAAECVAQAAAGLQHAHERGFIHRDIKPGNLIRNREGVVKVLDMGLARSGDEQDKLTELLDRGAVVGTADFIAPEQAINSPHTDGRADIYSLGATLYTLLAGRPPFDGNTTQKLMQHQLRAAAPLATLRPDLPPQLTAVVARMLAKKPADRYQSGVEVVAALAPWTENSERVAAALSHTYQGKSAPVLARVSPSSAVLGAAGGGDPASSNIVDDPSGAAEGTVELSAGDTMRERPAPARAPGKSKPRRRRRLAVAALVAGLLVAAGVAVWLGTGGEKPSDRATRSTAPASEVTPNVPPAPQPRPESAMPPRTSPPIVKTTPPVAGTEQLRAALNPADLKPFVERVGLKVDPVDPNKKAPFLVARSGDGTLPPDWSARCWNKDSEMELFTTVHDARPAIGLRTASGPGSAMLFSARFGAPSAVVRLKLEYAAAVREKAVAIKFKPDDARPAWEVVRPAVGTGWRTEERLIDLRGASGGLLEFHNSDPAGTLYLGSITVAEPNPTETGHEWVNWSADLLPGFDMTKRGHITTSGTDPDLKLKGVTLGAWKPDTVSAWRGGTIAGARTIGFTNLSEPVSAQIAFRLEEKDEMGLAFAKGEHLRLEVTYRTTGTGHGAAYFQNIDDRKWIGRTLLPNSNGTWKTVEVVVTRGTSPLRCQVDALAVGAENRLHIRSVKLTGFAPPNN</sequence>
<dbReference type="InterPro" id="IPR011009">
    <property type="entry name" value="Kinase-like_dom_sf"/>
</dbReference>
<dbReference type="SUPFAM" id="SSF56112">
    <property type="entry name" value="Protein kinase-like (PK-like)"/>
    <property type="match status" value="1"/>
</dbReference>
<feature type="binding site" evidence="5">
    <location>
        <position position="109"/>
    </location>
    <ligand>
        <name>ATP</name>
        <dbReference type="ChEBI" id="CHEBI:30616"/>
    </ligand>
</feature>
<organism evidence="9 10">
    <name type="scientific">Gemmata algarum</name>
    <dbReference type="NCBI Taxonomy" id="2975278"/>
    <lineage>
        <taxon>Bacteria</taxon>
        <taxon>Pseudomonadati</taxon>
        <taxon>Planctomycetota</taxon>
        <taxon>Planctomycetia</taxon>
        <taxon>Gemmatales</taxon>
        <taxon>Gemmataceae</taxon>
        <taxon>Gemmata</taxon>
    </lineage>
</organism>
<proteinExistence type="predicted"/>
<dbReference type="Gene3D" id="1.10.510.10">
    <property type="entry name" value="Transferase(Phosphotransferase) domain 1"/>
    <property type="match status" value="1"/>
</dbReference>
<evidence type="ECO:0000256" key="6">
    <source>
        <dbReference type="SAM" id="MobiDB-lite"/>
    </source>
</evidence>
<dbReference type="RefSeq" id="WP_320686723.1">
    <property type="nucleotide sequence ID" value="NZ_JAXBLV010000174.1"/>
</dbReference>
<dbReference type="PANTHER" id="PTHR43289:SF6">
    <property type="entry name" value="SERINE_THREONINE-PROTEIN KINASE NEKL-3"/>
    <property type="match status" value="1"/>
</dbReference>
<dbReference type="Proteomes" id="UP001272242">
    <property type="component" value="Unassembled WGS sequence"/>
</dbReference>
<dbReference type="Pfam" id="PF00069">
    <property type="entry name" value="Pkinase"/>
    <property type="match status" value="1"/>
</dbReference>
<keyword evidence="7" id="KW-0472">Membrane</keyword>
<evidence type="ECO:0000256" key="1">
    <source>
        <dbReference type="ARBA" id="ARBA00022679"/>
    </source>
</evidence>
<keyword evidence="4 5" id="KW-0067">ATP-binding</keyword>
<dbReference type="GO" id="GO:0016301">
    <property type="term" value="F:kinase activity"/>
    <property type="evidence" value="ECO:0007669"/>
    <property type="project" value="UniProtKB-KW"/>
</dbReference>
<feature type="transmembrane region" description="Helical" evidence="7">
    <location>
        <begin position="425"/>
        <end position="444"/>
    </location>
</feature>
<reference evidence="10" key="1">
    <citation type="journal article" date="2023" name="Mar. Drugs">
        <title>Gemmata algarum, a Novel Planctomycete Isolated from an Algal Mat, Displays Antimicrobial Activity.</title>
        <authorList>
            <person name="Kumar G."/>
            <person name="Kallscheuer N."/>
            <person name="Kashif M."/>
            <person name="Ahamad S."/>
            <person name="Jagadeeshwari U."/>
            <person name="Pannikurungottu S."/>
            <person name="Haufschild T."/>
            <person name="Kabuu M."/>
            <person name="Sasikala C."/>
            <person name="Jogler C."/>
            <person name="Ramana C."/>
        </authorList>
    </citation>
    <scope>NUCLEOTIDE SEQUENCE [LARGE SCALE GENOMIC DNA]</scope>
    <source>
        <strain evidence="10">JC673</strain>
    </source>
</reference>
<dbReference type="SMART" id="SM00220">
    <property type="entry name" value="S_TKc"/>
    <property type="match status" value="1"/>
</dbReference>
<evidence type="ECO:0000256" key="4">
    <source>
        <dbReference type="ARBA" id="ARBA00022840"/>
    </source>
</evidence>
<evidence type="ECO:0000313" key="9">
    <source>
        <dbReference type="EMBL" id="MDY3560073.1"/>
    </source>
</evidence>
<dbReference type="InterPro" id="IPR017441">
    <property type="entry name" value="Protein_kinase_ATP_BS"/>
</dbReference>
<comment type="caution">
    <text evidence="9">The sequence shown here is derived from an EMBL/GenBank/DDBJ whole genome shotgun (WGS) entry which is preliminary data.</text>
</comment>
<feature type="region of interest" description="Disordered" evidence="6">
    <location>
        <begin position="445"/>
        <end position="495"/>
    </location>
</feature>
<evidence type="ECO:0000256" key="3">
    <source>
        <dbReference type="ARBA" id="ARBA00022777"/>
    </source>
</evidence>
<feature type="region of interest" description="Disordered" evidence="6">
    <location>
        <begin position="369"/>
        <end position="422"/>
    </location>
</feature>
<evidence type="ECO:0000256" key="7">
    <source>
        <dbReference type="SAM" id="Phobius"/>
    </source>
</evidence>
<dbReference type="PANTHER" id="PTHR43289">
    <property type="entry name" value="MITOGEN-ACTIVATED PROTEIN KINASE KINASE KINASE 20-RELATED"/>
    <property type="match status" value="1"/>
</dbReference>
<keyword evidence="7" id="KW-1133">Transmembrane helix</keyword>
<keyword evidence="7" id="KW-0812">Transmembrane</keyword>
<dbReference type="EMBL" id="JAXBLV010000174">
    <property type="protein sequence ID" value="MDY3560073.1"/>
    <property type="molecule type" value="Genomic_DNA"/>
</dbReference>
<evidence type="ECO:0000259" key="8">
    <source>
        <dbReference type="PROSITE" id="PS50011"/>
    </source>
</evidence>
<keyword evidence="10" id="KW-1185">Reference proteome</keyword>
<protein>
    <submittedName>
        <fullName evidence="9">Protein kinase</fullName>
    </submittedName>
</protein>
<accession>A0ABU5EXP0</accession>
<evidence type="ECO:0000256" key="2">
    <source>
        <dbReference type="ARBA" id="ARBA00022741"/>
    </source>
</evidence>
<dbReference type="Gene3D" id="3.30.200.20">
    <property type="entry name" value="Phosphorylase Kinase, domain 1"/>
    <property type="match status" value="1"/>
</dbReference>
<feature type="domain" description="Protein kinase" evidence="8">
    <location>
        <begin position="74"/>
        <end position="339"/>
    </location>
</feature>
<gene>
    <name evidence="9" type="ORF">R5W23_001298</name>
</gene>
<dbReference type="PROSITE" id="PS00107">
    <property type="entry name" value="PROTEIN_KINASE_ATP"/>
    <property type="match status" value="1"/>
</dbReference>
<dbReference type="InterPro" id="IPR000719">
    <property type="entry name" value="Prot_kinase_dom"/>
</dbReference>
<dbReference type="PROSITE" id="PS50011">
    <property type="entry name" value="PROTEIN_KINASE_DOM"/>
    <property type="match status" value="1"/>
</dbReference>
<evidence type="ECO:0000256" key="5">
    <source>
        <dbReference type="PROSITE-ProRule" id="PRU10141"/>
    </source>
</evidence>
<evidence type="ECO:0000313" key="10">
    <source>
        <dbReference type="Proteomes" id="UP001272242"/>
    </source>
</evidence>